<evidence type="ECO:0000256" key="2">
    <source>
        <dbReference type="ARBA" id="ARBA00022448"/>
    </source>
</evidence>
<feature type="transmembrane region" description="Helical" evidence="10">
    <location>
        <begin position="84"/>
        <end position="103"/>
    </location>
</feature>
<keyword evidence="5 10" id="KW-1133">Transmembrane helix</keyword>
<gene>
    <name evidence="11" type="primary">sugE</name>
    <name evidence="11" type="ORF">SCD92_12380</name>
</gene>
<proteinExistence type="inferred from homology"/>
<keyword evidence="2" id="KW-0813">Transport</keyword>
<evidence type="ECO:0000256" key="4">
    <source>
        <dbReference type="ARBA" id="ARBA00022692"/>
    </source>
</evidence>
<dbReference type="InterPro" id="IPR000390">
    <property type="entry name" value="Small_drug/metabolite_transptr"/>
</dbReference>
<evidence type="ECO:0000256" key="7">
    <source>
        <dbReference type="ARBA" id="ARBA00038151"/>
    </source>
</evidence>
<dbReference type="PANTHER" id="PTHR30561:SF0">
    <property type="entry name" value="GUANIDINIUM EXPORTER"/>
    <property type="match status" value="1"/>
</dbReference>
<dbReference type="Pfam" id="PF00893">
    <property type="entry name" value="Multi_Drug_Res"/>
    <property type="match status" value="1"/>
</dbReference>
<dbReference type="NCBIfam" id="NF008512">
    <property type="entry name" value="PRK11431.1"/>
    <property type="match status" value="1"/>
</dbReference>
<evidence type="ECO:0000313" key="11">
    <source>
        <dbReference type="EMBL" id="MDX6850161.1"/>
    </source>
</evidence>
<keyword evidence="12" id="KW-1185">Reference proteome</keyword>
<reference evidence="11 12" key="1">
    <citation type="submission" date="2023-11" db="EMBL/GenBank/DDBJ databases">
        <title>Gilvimarinus fulvus sp. nov., isolated from the surface of Kelp.</title>
        <authorList>
            <person name="Sun Y.Y."/>
            <person name="Gong Y."/>
            <person name="Du Z.J."/>
        </authorList>
    </citation>
    <scope>NUCLEOTIDE SEQUENCE [LARGE SCALE GENOMIC DNA]</scope>
    <source>
        <strain evidence="11 12">SDUM040013</strain>
    </source>
</reference>
<comment type="subcellular location">
    <subcellularLocation>
        <location evidence="1 9">Cell membrane</location>
        <topology evidence="1 9">Multi-pass membrane protein</topology>
    </subcellularLocation>
</comment>
<evidence type="ECO:0000256" key="8">
    <source>
        <dbReference type="ARBA" id="ARBA00039168"/>
    </source>
</evidence>
<dbReference type="PANTHER" id="PTHR30561">
    <property type="entry name" value="SMR FAMILY PROTON-DEPENDENT DRUG EFFLUX TRANSPORTER SUGE"/>
    <property type="match status" value="1"/>
</dbReference>
<keyword evidence="6 10" id="KW-0472">Membrane</keyword>
<evidence type="ECO:0000256" key="5">
    <source>
        <dbReference type="ARBA" id="ARBA00022989"/>
    </source>
</evidence>
<keyword evidence="4 9" id="KW-0812">Transmembrane</keyword>
<comment type="caution">
    <text evidence="11">The sequence shown here is derived from an EMBL/GenBank/DDBJ whole genome shotgun (WGS) entry which is preliminary data.</text>
</comment>
<dbReference type="SUPFAM" id="SSF103481">
    <property type="entry name" value="Multidrug resistance efflux transporter EmrE"/>
    <property type="match status" value="1"/>
</dbReference>
<organism evidence="11 12">
    <name type="scientific">Gilvimarinus gilvus</name>
    <dbReference type="NCBI Taxonomy" id="3058038"/>
    <lineage>
        <taxon>Bacteria</taxon>
        <taxon>Pseudomonadati</taxon>
        <taxon>Pseudomonadota</taxon>
        <taxon>Gammaproteobacteria</taxon>
        <taxon>Cellvibrionales</taxon>
        <taxon>Cellvibrionaceae</taxon>
        <taxon>Gilvimarinus</taxon>
    </lineage>
</organism>
<dbReference type="InterPro" id="IPR037185">
    <property type="entry name" value="EmrE-like"/>
</dbReference>
<accession>A0ABU4S0Y3</accession>
<evidence type="ECO:0000256" key="1">
    <source>
        <dbReference type="ARBA" id="ARBA00004651"/>
    </source>
</evidence>
<dbReference type="InterPro" id="IPR045324">
    <property type="entry name" value="Small_multidrug_res"/>
</dbReference>
<evidence type="ECO:0000256" key="3">
    <source>
        <dbReference type="ARBA" id="ARBA00022475"/>
    </source>
</evidence>
<dbReference type="Gene3D" id="1.10.3730.20">
    <property type="match status" value="1"/>
</dbReference>
<sequence>MSWIFLIFAGLLEIAWAIGLKYTEGFSKLWPSLITVLALMASLTLLALALRQLPLSTAYVIWSGIGALGTVIAGFILFGEHLGALRLGCIALILVGIIGLKLTS</sequence>
<protein>
    <recommendedName>
        <fullName evidence="8">Guanidinium exporter</fullName>
    </recommendedName>
</protein>
<keyword evidence="3" id="KW-1003">Cell membrane</keyword>
<dbReference type="RefSeq" id="WP_302723747.1">
    <property type="nucleotide sequence ID" value="NZ_JAULRU010000692.1"/>
</dbReference>
<feature type="transmembrane region" description="Helical" evidence="10">
    <location>
        <begin position="57"/>
        <end position="78"/>
    </location>
</feature>
<dbReference type="EMBL" id="JAXAFO010000020">
    <property type="protein sequence ID" value="MDX6850161.1"/>
    <property type="molecule type" value="Genomic_DNA"/>
</dbReference>
<evidence type="ECO:0000313" key="12">
    <source>
        <dbReference type="Proteomes" id="UP001273505"/>
    </source>
</evidence>
<feature type="transmembrane region" description="Helical" evidence="10">
    <location>
        <begin position="33"/>
        <end position="50"/>
    </location>
</feature>
<evidence type="ECO:0000256" key="9">
    <source>
        <dbReference type="RuleBase" id="RU003942"/>
    </source>
</evidence>
<comment type="similarity">
    <text evidence="7">Belongs to the drug/metabolite transporter (DMT) superfamily. Small multidrug resistance (SMR) (TC 2.A.7.1) family. Gdx/SugE subfamily.</text>
</comment>
<dbReference type="Proteomes" id="UP001273505">
    <property type="component" value="Unassembled WGS sequence"/>
</dbReference>
<name>A0ABU4S0Y3_9GAMM</name>
<evidence type="ECO:0000256" key="10">
    <source>
        <dbReference type="SAM" id="Phobius"/>
    </source>
</evidence>
<evidence type="ECO:0000256" key="6">
    <source>
        <dbReference type="ARBA" id="ARBA00023136"/>
    </source>
</evidence>